<dbReference type="Proteomes" id="UP000663845">
    <property type="component" value="Unassembled WGS sequence"/>
</dbReference>
<gene>
    <name evidence="10" type="ORF">JYZ213_LOCUS7985</name>
</gene>
<dbReference type="InterPro" id="IPR052904">
    <property type="entry name" value="Acyl-CoA_dehydrogenase-like"/>
</dbReference>
<evidence type="ECO:0000256" key="1">
    <source>
        <dbReference type="ARBA" id="ARBA00001974"/>
    </source>
</evidence>
<feature type="domain" description="Adaptive response protein AidB N-terminal" evidence="9">
    <location>
        <begin position="152"/>
        <end position="273"/>
    </location>
</feature>
<feature type="domain" description="Acyl-CoA dehydrogenase/oxidase C-terminal" evidence="7">
    <location>
        <begin position="405"/>
        <end position="562"/>
    </location>
</feature>
<dbReference type="EMBL" id="CAJNOG010000053">
    <property type="protein sequence ID" value="CAF0852639.1"/>
    <property type="molecule type" value="Genomic_DNA"/>
</dbReference>
<dbReference type="PROSITE" id="PS00072">
    <property type="entry name" value="ACYL_COA_DH_1"/>
    <property type="match status" value="1"/>
</dbReference>
<dbReference type="GO" id="GO:0003995">
    <property type="term" value="F:acyl-CoA dehydrogenase activity"/>
    <property type="evidence" value="ECO:0007669"/>
    <property type="project" value="InterPro"/>
</dbReference>
<evidence type="ECO:0000259" key="8">
    <source>
        <dbReference type="Pfam" id="PF02770"/>
    </source>
</evidence>
<keyword evidence="3 5" id="KW-0285">Flavoprotein</keyword>
<dbReference type="Gene3D" id="6.10.250.600">
    <property type="match status" value="2"/>
</dbReference>
<keyword evidence="5" id="KW-0560">Oxidoreductase</keyword>
<evidence type="ECO:0000256" key="3">
    <source>
        <dbReference type="ARBA" id="ARBA00022630"/>
    </source>
</evidence>
<feature type="domain" description="Acyl-CoA oxidase/dehydrogenase middle" evidence="8">
    <location>
        <begin position="287"/>
        <end position="394"/>
    </location>
</feature>
<dbReference type="AlphaFoldDB" id="A0A813WLZ8"/>
<sequence>MIRSRLLSINQPLFQRTIVTKTKNIINHEEKEQGQEQQRNIREDYQSSNTSYKPPKKPLIQQFTHQVTNQVPPLEFVDLYESDLAFREFLPEKHSGQMREMAVELGTYHWFEQGHQANRHIPTLYQFDRYGQRIDEVQFHPAYHDLMEIGMRYGHQANRHIPTLHQFDRYGQRIDEVQFHPAYHDLMEIGMRYGVHSIAWESLSDDKTKINPHGHLQHAAGLYILSQIEAGVGCPLSMTYAGYPVLHRYLKNTSQNIIKSFPLDKLLSRKYDQRCLPASIKSGLTIGMAMTEKQGGSDVRANTTKAYCDNRSEKRYILVGHKWFCSAPMCDGFLVLAHIQNDEIHDKSSSNSVPSCFFVPRWLPNGERNPFYIQRLKDKLGNRSNASSEVEFNNTQGWLLGKEHDGVKTIIEMVQGTRLDSAVGSAALMRQGLVQATWHARHRKAFGRLLIEQSLMKQVLIDLLLESEAATALGMYNATLIDSTYNTKNTNDIKAFARIVTAIAKFWICKRTPETTYEALECLGGAGFVEESNMPRIYREAPLNSIWEGSGNVMCLDILRAMKKSPESLQAYMSFMCEIKGSNKYLDAALERVEKTLLTKNLSNEMLERHARTIATQLALCLQAALLIRHFPEAVSDAFCSSRLGPNRGSIFGDLPMDIDTDKLLKRLPF</sequence>
<evidence type="ECO:0000313" key="10">
    <source>
        <dbReference type="EMBL" id="CAF0852639.1"/>
    </source>
</evidence>
<organism evidence="10 11">
    <name type="scientific">Adineta steineri</name>
    <dbReference type="NCBI Taxonomy" id="433720"/>
    <lineage>
        <taxon>Eukaryota</taxon>
        <taxon>Metazoa</taxon>
        <taxon>Spiralia</taxon>
        <taxon>Gnathifera</taxon>
        <taxon>Rotifera</taxon>
        <taxon>Eurotatoria</taxon>
        <taxon>Bdelloidea</taxon>
        <taxon>Adinetida</taxon>
        <taxon>Adinetidae</taxon>
        <taxon>Adineta</taxon>
    </lineage>
</organism>
<proteinExistence type="inferred from homology"/>
<dbReference type="PANTHER" id="PTHR42707">
    <property type="entry name" value="ACYL-COA DEHYDROGENASE"/>
    <property type="match status" value="1"/>
</dbReference>
<dbReference type="PANTHER" id="PTHR42707:SF3">
    <property type="entry name" value="ACYL-COA DEHYDROGENASE AIDB-RELATED"/>
    <property type="match status" value="1"/>
</dbReference>
<reference evidence="10" key="1">
    <citation type="submission" date="2021-02" db="EMBL/GenBank/DDBJ databases">
        <authorList>
            <person name="Nowell W R."/>
        </authorList>
    </citation>
    <scope>NUCLEOTIDE SEQUENCE</scope>
</reference>
<evidence type="ECO:0000259" key="9">
    <source>
        <dbReference type="Pfam" id="PF18158"/>
    </source>
</evidence>
<dbReference type="SUPFAM" id="SSF56645">
    <property type="entry name" value="Acyl-CoA dehydrogenase NM domain-like"/>
    <property type="match status" value="1"/>
</dbReference>
<evidence type="ECO:0000256" key="6">
    <source>
        <dbReference type="SAM" id="MobiDB-lite"/>
    </source>
</evidence>
<comment type="similarity">
    <text evidence="2 5">Belongs to the acyl-CoA dehydrogenase family.</text>
</comment>
<name>A0A813WLZ8_9BILA</name>
<dbReference type="SUPFAM" id="SSF47203">
    <property type="entry name" value="Acyl-CoA dehydrogenase C-terminal domain-like"/>
    <property type="match status" value="1"/>
</dbReference>
<dbReference type="Gene3D" id="2.40.110.20">
    <property type="match status" value="1"/>
</dbReference>
<dbReference type="Gene3D" id="1.20.140.10">
    <property type="entry name" value="Butyryl-CoA Dehydrogenase, subunit A, domain 3"/>
    <property type="match status" value="1"/>
</dbReference>
<dbReference type="Pfam" id="PF18158">
    <property type="entry name" value="AidB_N"/>
    <property type="match status" value="1"/>
</dbReference>
<dbReference type="InterPro" id="IPR009100">
    <property type="entry name" value="AcylCoA_DH/oxidase_NM_dom_sf"/>
</dbReference>
<evidence type="ECO:0000256" key="4">
    <source>
        <dbReference type="ARBA" id="ARBA00022827"/>
    </source>
</evidence>
<dbReference type="Pfam" id="PF02770">
    <property type="entry name" value="Acyl-CoA_dh_M"/>
    <property type="match status" value="1"/>
</dbReference>
<comment type="cofactor">
    <cofactor evidence="1 5">
        <name>FAD</name>
        <dbReference type="ChEBI" id="CHEBI:57692"/>
    </cofactor>
</comment>
<accession>A0A813WLZ8</accession>
<dbReference type="InterPro" id="IPR006091">
    <property type="entry name" value="Acyl-CoA_Oxase/DH_mid-dom"/>
</dbReference>
<dbReference type="InterPro" id="IPR009075">
    <property type="entry name" value="AcylCo_DH/oxidase_C"/>
</dbReference>
<dbReference type="Pfam" id="PF00441">
    <property type="entry name" value="Acyl-CoA_dh_1"/>
    <property type="match status" value="1"/>
</dbReference>
<evidence type="ECO:0000313" key="11">
    <source>
        <dbReference type="Proteomes" id="UP000663845"/>
    </source>
</evidence>
<dbReference type="InterPro" id="IPR006089">
    <property type="entry name" value="Acyl-CoA_DH_CS"/>
</dbReference>
<feature type="compositionally biased region" description="Basic and acidic residues" evidence="6">
    <location>
        <begin position="28"/>
        <end position="45"/>
    </location>
</feature>
<dbReference type="InterPro" id="IPR041504">
    <property type="entry name" value="AidB_N"/>
</dbReference>
<evidence type="ECO:0000256" key="5">
    <source>
        <dbReference type="RuleBase" id="RU362125"/>
    </source>
</evidence>
<evidence type="ECO:0000256" key="2">
    <source>
        <dbReference type="ARBA" id="ARBA00009347"/>
    </source>
</evidence>
<dbReference type="InterPro" id="IPR036250">
    <property type="entry name" value="AcylCo_DH-like_C"/>
</dbReference>
<feature type="region of interest" description="Disordered" evidence="6">
    <location>
        <begin position="28"/>
        <end position="56"/>
    </location>
</feature>
<evidence type="ECO:0008006" key="12">
    <source>
        <dbReference type="Google" id="ProtNLM"/>
    </source>
</evidence>
<evidence type="ECO:0000259" key="7">
    <source>
        <dbReference type="Pfam" id="PF00441"/>
    </source>
</evidence>
<comment type="caution">
    <text evidence="10">The sequence shown here is derived from an EMBL/GenBank/DDBJ whole genome shotgun (WGS) entry which is preliminary data.</text>
</comment>
<protein>
    <recommendedName>
        <fullName evidence="12">DNA alkylation response protein</fullName>
    </recommendedName>
</protein>
<dbReference type="PROSITE" id="PS00073">
    <property type="entry name" value="ACYL_COA_DH_2"/>
    <property type="match status" value="1"/>
</dbReference>
<keyword evidence="4 5" id="KW-0274">FAD</keyword>